<dbReference type="Gene3D" id="1.10.357.10">
    <property type="entry name" value="Tetracycline Repressor, domain 2"/>
    <property type="match status" value="1"/>
</dbReference>
<dbReference type="GO" id="GO:0003677">
    <property type="term" value="F:DNA binding"/>
    <property type="evidence" value="ECO:0007669"/>
    <property type="project" value="UniProtKB-UniRule"/>
</dbReference>
<evidence type="ECO:0000256" key="1">
    <source>
        <dbReference type="ARBA" id="ARBA00023125"/>
    </source>
</evidence>
<evidence type="ECO:0000313" key="6">
    <source>
        <dbReference type="Proteomes" id="UP000319771"/>
    </source>
</evidence>
<dbReference type="Pfam" id="PF00440">
    <property type="entry name" value="TetR_N"/>
    <property type="match status" value="1"/>
</dbReference>
<dbReference type="InterPro" id="IPR001647">
    <property type="entry name" value="HTH_TetR"/>
</dbReference>
<feature type="compositionally biased region" description="Low complexity" evidence="3">
    <location>
        <begin position="21"/>
        <end position="47"/>
    </location>
</feature>
<evidence type="ECO:0000259" key="4">
    <source>
        <dbReference type="PROSITE" id="PS50977"/>
    </source>
</evidence>
<feature type="DNA-binding region" description="H-T-H motif" evidence="2">
    <location>
        <begin position="114"/>
        <end position="133"/>
    </location>
</feature>
<dbReference type="Gene3D" id="3.40.710.10">
    <property type="entry name" value="DD-peptidase/beta-lactamase superfamily"/>
    <property type="match status" value="1"/>
</dbReference>
<feature type="domain" description="HTH tetR-type" evidence="4">
    <location>
        <begin position="91"/>
        <end position="151"/>
    </location>
</feature>
<evidence type="ECO:0000256" key="3">
    <source>
        <dbReference type="SAM" id="MobiDB-lite"/>
    </source>
</evidence>
<keyword evidence="1 2" id="KW-0238">DNA-binding</keyword>
<feature type="non-terminal residue" evidence="5">
    <location>
        <position position="512"/>
    </location>
</feature>
<dbReference type="PANTHER" id="PTHR43283:SF7">
    <property type="entry name" value="BETA-LACTAMASE-RELATED DOMAIN-CONTAINING PROTEIN"/>
    <property type="match status" value="1"/>
</dbReference>
<protein>
    <submittedName>
        <fullName evidence="5">TetR family transcriptional regulator</fullName>
    </submittedName>
</protein>
<evidence type="ECO:0000256" key="2">
    <source>
        <dbReference type="PROSITE-ProRule" id="PRU00335"/>
    </source>
</evidence>
<comment type="caution">
    <text evidence="5">The sequence shown here is derived from an EMBL/GenBank/DDBJ whole genome shotgun (WGS) entry which is preliminary data.</text>
</comment>
<dbReference type="SUPFAM" id="SSF56601">
    <property type="entry name" value="beta-lactamase/transpeptidase-like"/>
    <property type="match status" value="1"/>
</dbReference>
<dbReference type="InterPro" id="IPR001466">
    <property type="entry name" value="Beta-lactam-related"/>
</dbReference>
<dbReference type="Proteomes" id="UP000319771">
    <property type="component" value="Unassembled WGS sequence"/>
</dbReference>
<dbReference type="InterPro" id="IPR050789">
    <property type="entry name" value="Diverse_Enzym_Activities"/>
</dbReference>
<dbReference type="InterPro" id="IPR012338">
    <property type="entry name" value="Beta-lactam/transpept-like"/>
</dbReference>
<feature type="compositionally biased region" description="Basic residues" evidence="3">
    <location>
        <begin position="50"/>
        <end position="67"/>
    </location>
</feature>
<dbReference type="SUPFAM" id="SSF46689">
    <property type="entry name" value="Homeodomain-like"/>
    <property type="match status" value="1"/>
</dbReference>
<feature type="region of interest" description="Disordered" evidence="3">
    <location>
        <begin position="1"/>
        <end position="70"/>
    </location>
</feature>
<dbReference type="Pfam" id="PF00144">
    <property type="entry name" value="Beta-lactamase"/>
    <property type="match status" value="1"/>
</dbReference>
<name>A0A538U574_UNCEI</name>
<evidence type="ECO:0000313" key="5">
    <source>
        <dbReference type="EMBL" id="TMQ70839.1"/>
    </source>
</evidence>
<dbReference type="InterPro" id="IPR009057">
    <property type="entry name" value="Homeodomain-like_sf"/>
</dbReference>
<dbReference type="EMBL" id="VBPB01000199">
    <property type="protein sequence ID" value="TMQ70839.1"/>
    <property type="molecule type" value="Genomic_DNA"/>
</dbReference>
<reference evidence="5 6" key="1">
    <citation type="journal article" date="2019" name="Nat. Microbiol.">
        <title>Mediterranean grassland soil C-N compound turnover is dependent on rainfall and depth, and is mediated by genomically divergent microorganisms.</title>
        <authorList>
            <person name="Diamond S."/>
            <person name="Andeer P.F."/>
            <person name="Li Z."/>
            <person name="Crits-Christoph A."/>
            <person name="Burstein D."/>
            <person name="Anantharaman K."/>
            <person name="Lane K.R."/>
            <person name="Thomas B.C."/>
            <person name="Pan C."/>
            <person name="Northen T.R."/>
            <person name="Banfield J.F."/>
        </authorList>
    </citation>
    <scope>NUCLEOTIDE SEQUENCE [LARGE SCALE GENOMIC DNA]</scope>
    <source>
        <strain evidence="5">WS_11</strain>
    </source>
</reference>
<proteinExistence type="predicted"/>
<accession>A0A538U574</accession>
<dbReference type="PANTHER" id="PTHR43283">
    <property type="entry name" value="BETA-LACTAMASE-RELATED"/>
    <property type="match status" value="1"/>
</dbReference>
<dbReference type="AlphaFoldDB" id="A0A538U574"/>
<organism evidence="5 6">
    <name type="scientific">Eiseniibacteriota bacterium</name>
    <dbReference type="NCBI Taxonomy" id="2212470"/>
    <lineage>
        <taxon>Bacteria</taxon>
        <taxon>Candidatus Eiseniibacteriota</taxon>
    </lineage>
</organism>
<sequence>MRGLRSGGRSDAVGRDDRGSLAQRGGPRGAAGRAQGALVAGRWTGAGTRRERRGAGARRRAPRRRCRPPYGTVLTARPAAATIRIRMVTRDRSREDWLKAARLALLHRGAAGVRVEVLARALGVTKGSFYWHFHDRRELMEALLREWEEETRLLTEALKSTDPRGAILSVIERLAHTTRTSERGESPSDAAIFAWAATDRHVALRANRAERERMALLRRLTGKRDLSDLFYYAYHGFLLRRRRVPAAAGDFAIIARLARRAFVRSRATRRPKAARLAGLLGLMLAAGLLHGCTTMRILRHRDPAADRPRTLFPQRVVHRAERPWPLIPAARPRTDLDTVMVRDADLQMRPFADYLARRHVRAFIVVRDDTVLYERYAEGYGPATLSSAFSVTKSVTSALLGLALEQGAIHSLDDSVTRYVPELAANPAYRGVTLRHLLGMTSGVAYTRTNGHAWHDLHSDDARFFYSRDFERALRGQRREDPPGLRWAYKDSDAILMGWVLARATGHTVAEQ</sequence>
<gene>
    <name evidence="5" type="ORF">E6K81_11690</name>
</gene>
<dbReference type="PROSITE" id="PS50977">
    <property type="entry name" value="HTH_TETR_2"/>
    <property type="match status" value="1"/>
</dbReference>